<dbReference type="PATRIC" id="fig|525365.8.peg.150"/>
<protein>
    <submittedName>
        <fullName evidence="4">Oxidoreductase, FAD/FMN-binding protein</fullName>
        <ecNumber evidence="4">1.-.-.-</ecNumber>
    </submittedName>
</protein>
<dbReference type="RefSeq" id="WP_007125708.1">
    <property type="nucleotide sequence ID" value="NZ_AZFO01000010.1"/>
</dbReference>
<reference evidence="4 5" key="1">
    <citation type="submission" date="2009-01" db="EMBL/GenBank/DDBJ databases">
        <authorList>
            <person name="Qin X."/>
            <person name="Bachman B."/>
            <person name="Battles P."/>
            <person name="Bell A."/>
            <person name="Bess C."/>
            <person name="Bickham C."/>
            <person name="Chaboub L."/>
            <person name="Chen D."/>
            <person name="Coyle M."/>
            <person name="Deiros D.R."/>
            <person name="Dinh H."/>
            <person name="Forbes L."/>
            <person name="Fowler G."/>
            <person name="Francisco L."/>
            <person name="Fu Q."/>
            <person name="Gubbala S."/>
            <person name="Hale W."/>
            <person name="Han Y."/>
            <person name="Hemphill L."/>
            <person name="Highlander S.K."/>
            <person name="Hirani K."/>
            <person name="Hogues M."/>
            <person name="Jackson L."/>
            <person name="Jakkamsetti A."/>
            <person name="Javaid M."/>
            <person name="Jiang H."/>
            <person name="Korchina V."/>
            <person name="Kovar C."/>
            <person name="Lara F."/>
            <person name="Lee S."/>
            <person name="Mata R."/>
            <person name="Mathew T."/>
            <person name="Moen C."/>
            <person name="Morales K."/>
            <person name="Munidasa M."/>
            <person name="Nazareth L."/>
            <person name="Ngo R."/>
            <person name="Nguyen L."/>
            <person name="Okwuonu G."/>
            <person name="Ongeri F."/>
            <person name="Patil S."/>
            <person name="Petrosino J."/>
            <person name="Pham C."/>
            <person name="Pham P."/>
            <person name="Pu L.-L."/>
            <person name="Puazo M."/>
            <person name="Raj R."/>
            <person name="Reid J."/>
            <person name="Rouhana J."/>
            <person name="Saada N."/>
            <person name="Shang Y."/>
            <person name="Simmons D."/>
            <person name="Thornton R."/>
            <person name="Warren J."/>
            <person name="Weissenberger G."/>
            <person name="Zhang J."/>
            <person name="Zhang L."/>
            <person name="Zhou C."/>
            <person name="Zhu D."/>
            <person name="Muzny D."/>
            <person name="Worley K."/>
            <person name="Gibbs R."/>
        </authorList>
    </citation>
    <scope>NUCLEOTIDE SEQUENCE [LARGE SCALE GENOMIC DNA]</scope>
    <source>
        <strain evidence="4 5">DSM 16047</strain>
    </source>
</reference>
<dbReference type="Proteomes" id="UP000005583">
    <property type="component" value="Unassembled WGS sequence"/>
</dbReference>
<organism evidence="4 5">
    <name type="scientific">Lactobacillus ultunensis DSM 16047</name>
    <dbReference type="NCBI Taxonomy" id="525365"/>
    <lineage>
        <taxon>Bacteria</taxon>
        <taxon>Bacillati</taxon>
        <taxon>Bacillota</taxon>
        <taxon>Bacilli</taxon>
        <taxon>Lactobacillales</taxon>
        <taxon>Lactobacillaceae</taxon>
        <taxon>Lactobacillus</taxon>
    </lineage>
</organism>
<keyword evidence="5" id="KW-1185">Reference proteome</keyword>
<dbReference type="GO" id="GO:0016491">
    <property type="term" value="F:oxidoreductase activity"/>
    <property type="evidence" value="ECO:0007669"/>
    <property type="project" value="UniProtKB-KW"/>
</dbReference>
<evidence type="ECO:0000313" key="4">
    <source>
        <dbReference type="EMBL" id="EEJ71938.1"/>
    </source>
</evidence>
<evidence type="ECO:0000256" key="1">
    <source>
        <dbReference type="ARBA" id="ARBA00022630"/>
    </source>
</evidence>
<dbReference type="InterPro" id="IPR051799">
    <property type="entry name" value="NADH_flavin_oxidoreductase"/>
</dbReference>
<dbReference type="SUPFAM" id="SSF51395">
    <property type="entry name" value="FMN-linked oxidoreductases"/>
    <property type="match status" value="1"/>
</dbReference>
<dbReference type="EC" id="1.-.-.-" evidence="4"/>
<proteinExistence type="predicted"/>
<keyword evidence="1" id="KW-0285">Flavoprotein</keyword>
<dbReference type="PANTHER" id="PTHR43656:SF2">
    <property type="entry name" value="BINDING OXIDOREDUCTASE, PUTATIVE (AFU_ORTHOLOGUE AFUA_2G08260)-RELATED"/>
    <property type="match status" value="1"/>
</dbReference>
<keyword evidence="2 4" id="KW-0560">Oxidoreductase</keyword>
<dbReference type="HOGENOM" id="CLU_012153_2_3_9"/>
<gene>
    <name evidence="4" type="primary">nox6</name>
    <name evidence="4" type="ORF">HMPREF0548_1180</name>
</gene>
<comment type="caution">
    <text evidence="4">The sequence shown here is derived from an EMBL/GenBank/DDBJ whole genome shotgun (WGS) entry which is preliminary data.</text>
</comment>
<dbReference type="AlphaFoldDB" id="C2END4"/>
<accession>C2END4</accession>
<dbReference type="Pfam" id="PF00724">
    <property type="entry name" value="Oxidored_FMN"/>
    <property type="match status" value="1"/>
</dbReference>
<evidence type="ECO:0000259" key="3">
    <source>
        <dbReference type="Pfam" id="PF00724"/>
    </source>
</evidence>
<sequence length="374" mass="42346">MDKKYDKLFESYTFNNGVKVKNRLVVAPLTVYDSGPNGELTDAARRFWHDRFKGFGMWIIPFTNVHPSGIGFESPNAFRDEDIVTLKEYAQISHEQGALGILQIAHSGIRADRSMTQGYDVLAPSDYPYSGARAMTDAEVREMVHSFAHAAELAIKAGLDGVEIHGANGWLIQQFVSATYNQRTDHWGGSFEKRLNFPMEIIDAIDEVRKKYNRPDFIVGYRFSPEEPGEYGLTMKETLGLVDHLLEKPLQYIHISLWNFYKKIRRGGDTHETRMEAFHKRINGKIPFIGVGDLFAEEDGLKAFNTGWADFLAVGGSVELNPHLVDMIKNGQEDQIQSKFDWSRMDEYRFTPAMLYGTLAGNAMFPPSVQTGLN</sequence>
<dbReference type="STRING" id="525365.HMPREF0548_1180"/>
<dbReference type="InterPro" id="IPR013785">
    <property type="entry name" value="Aldolase_TIM"/>
</dbReference>
<name>C2END4_9LACO</name>
<evidence type="ECO:0000256" key="2">
    <source>
        <dbReference type="ARBA" id="ARBA00023002"/>
    </source>
</evidence>
<dbReference type="InterPro" id="IPR001155">
    <property type="entry name" value="OxRdtase_FMN_N"/>
</dbReference>
<dbReference type="EMBL" id="ACGU01000055">
    <property type="protein sequence ID" value="EEJ71938.1"/>
    <property type="molecule type" value="Genomic_DNA"/>
</dbReference>
<feature type="domain" description="NADH:flavin oxidoreductase/NADH oxidase N-terminal" evidence="3">
    <location>
        <begin position="7"/>
        <end position="334"/>
    </location>
</feature>
<dbReference type="CDD" id="cd04735">
    <property type="entry name" value="OYE_like_4_FMN"/>
    <property type="match status" value="1"/>
</dbReference>
<dbReference type="PANTHER" id="PTHR43656">
    <property type="entry name" value="BINDING OXIDOREDUCTASE, PUTATIVE (AFU_ORTHOLOGUE AFUA_2G08260)-RELATED"/>
    <property type="match status" value="1"/>
</dbReference>
<dbReference type="eggNOG" id="COG1902">
    <property type="taxonomic scope" value="Bacteria"/>
</dbReference>
<dbReference type="GO" id="GO:0010181">
    <property type="term" value="F:FMN binding"/>
    <property type="evidence" value="ECO:0007669"/>
    <property type="project" value="InterPro"/>
</dbReference>
<dbReference type="Gene3D" id="3.20.20.70">
    <property type="entry name" value="Aldolase class I"/>
    <property type="match status" value="1"/>
</dbReference>
<dbReference type="OrthoDB" id="9772736at2"/>
<evidence type="ECO:0000313" key="5">
    <source>
        <dbReference type="Proteomes" id="UP000005583"/>
    </source>
</evidence>